<dbReference type="EMBL" id="PQIB02000004">
    <property type="protein sequence ID" value="RLN23341.1"/>
    <property type="molecule type" value="Genomic_DNA"/>
</dbReference>
<name>A0A3L6SL35_PANMI</name>
<evidence type="ECO:0000313" key="3">
    <source>
        <dbReference type="EMBL" id="RLN23341.1"/>
    </source>
</evidence>
<dbReference type="Pfam" id="PF16994">
    <property type="entry name" value="Glyco_trans_4_5"/>
    <property type="match status" value="1"/>
</dbReference>
<protein>
    <recommendedName>
        <fullName evidence="2">Glycosyl transferase family 1 domain-containing protein</fullName>
    </recommendedName>
</protein>
<dbReference type="SUPFAM" id="SSF53756">
    <property type="entry name" value="UDP-Glycosyltransferase/glycogen phosphorylase"/>
    <property type="match status" value="1"/>
</dbReference>
<dbReference type="PANTHER" id="PTHR47252:SF4">
    <property type="entry name" value="GLYCOSYLTRANSFERASE"/>
    <property type="match status" value="1"/>
</dbReference>
<accession>A0A3L6SL35</accession>
<dbReference type="AlphaFoldDB" id="A0A3L6SL35"/>
<evidence type="ECO:0000259" key="2">
    <source>
        <dbReference type="Pfam" id="PF00534"/>
    </source>
</evidence>
<dbReference type="PANTHER" id="PTHR47252">
    <property type="entry name" value="GLYCOSYLTRANSFERASE"/>
    <property type="match status" value="1"/>
</dbReference>
<dbReference type="CDD" id="cd03801">
    <property type="entry name" value="GT4_PimA-like"/>
    <property type="match status" value="1"/>
</dbReference>
<feature type="domain" description="Glycosyl transferase family 1" evidence="2">
    <location>
        <begin position="263"/>
        <end position="444"/>
    </location>
</feature>
<dbReference type="OrthoDB" id="1862675at2759"/>
<dbReference type="Proteomes" id="UP000275267">
    <property type="component" value="Unassembled WGS sequence"/>
</dbReference>
<dbReference type="STRING" id="4540.A0A3L6SL35"/>
<keyword evidence="1" id="KW-0328">Glycosyltransferase</keyword>
<comment type="caution">
    <text evidence="3">The sequence shown here is derived from an EMBL/GenBank/DDBJ whole genome shotgun (WGS) entry which is preliminary data.</text>
</comment>
<evidence type="ECO:0000256" key="1">
    <source>
        <dbReference type="ARBA" id="ARBA00022676"/>
    </source>
</evidence>
<evidence type="ECO:0000313" key="4">
    <source>
        <dbReference type="Proteomes" id="UP000275267"/>
    </source>
</evidence>
<keyword evidence="4" id="KW-1185">Reference proteome</keyword>
<sequence>MAKAPSSSAAAAAGGRGPAHHRSRLLLLLLVAVAASASTAGFLLRGALRDPCDARGDPATVDNTAAAAAAGSPLGFMRSKLVLLVSHELSLSGGPLLLMELAFLLRHVGSQVVWITNQRSEETNDVTYSLEHKMLNHGVQVLPARGQKAVDIARKADLVILNTAVAGKWLDPVLKNHVPEVLPKILWWTHEMRGHYFKLEYVKHLPFVAGAMIDSHTTAEYWKSRTSDRLKIQMPHTYVVHLGNSKELMEVAEDDVARRVLREHIRESLGVRSEDLLFAIINSASRGKGQDLFLQAFYQSLQLIQQQKLKVPTMHAVVVGSDMNAQTKFETQLRDFVVNNGINDRVHFVNKTLAVAPYLAAIDVLVQNSQARGECFGRITIEAMAFKLPVLGTAAGGTTEIVLDGSTGLLHPAGKEGVAPLAKNIVRLASRAEQRASMGKKGYDRVKERFMEHHMTERIAAVLKEVLQKSREHARS</sequence>
<dbReference type="InterPro" id="IPR041693">
    <property type="entry name" value="Glyco_trans_4_5"/>
</dbReference>
<organism evidence="3 4">
    <name type="scientific">Panicum miliaceum</name>
    <name type="common">Proso millet</name>
    <name type="synonym">Broomcorn millet</name>
    <dbReference type="NCBI Taxonomy" id="4540"/>
    <lineage>
        <taxon>Eukaryota</taxon>
        <taxon>Viridiplantae</taxon>
        <taxon>Streptophyta</taxon>
        <taxon>Embryophyta</taxon>
        <taxon>Tracheophyta</taxon>
        <taxon>Spermatophyta</taxon>
        <taxon>Magnoliopsida</taxon>
        <taxon>Liliopsida</taxon>
        <taxon>Poales</taxon>
        <taxon>Poaceae</taxon>
        <taxon>PACMAD clade</taxon>
        <taxon>Panicoideae</taxon>
        <taxon>Panicodae</taxon>
        <taxon>Paniceae</taxon>
        <taxon>Panicinae</taxon>
        <taxon>Panicum</taxon>
        <taxon>Panicum sect. Panicum</taxon>
    </lineage>
</organism>
<dbReference type="Gene3D" id="3.40.50.2000">
    <property type="entry name" value="Glycogen Phosphorylase B"/>
    <property type="match status" value="1"/>
</dbReference>
<dbReference type="GO" id="GO:0016757">
    <property type="term" value="F:glycosyltransferase activity"/>
    <property type="evidence" value="ECO:0007669"/>
    <property type="project" value="UniProtKB-KW"/>
</dbReference>
<gene>
    <name evidence="3" type="ORF">C2845_PM07G05700</name>
</gene>
<proteinExistence type="predicted"/>
<dbReference type="Pfam" id="PF00534">
    <property type="entry name" value="Glycos_transf_1"/>
    <property type="match status" value="1"/>
</dbReference>
<dbReference type="InterPro" id="IPR001296">
    <property type="entry name" value="Glyco_trans_1"/>
</dbReference>
<reference evidence="4" key="1">
    <citation type="journal article" date="2019" name="Nat. Commun.">
        <title>The genome of broomcorn millet.</title>
        <authorList>
            <person name="Zou C."/>
            <person name="Miki D."/>
            <person name="Li D."/>
            <person name="Tang Q."/>
            <person name="Xiao L."/>
            <person name="Rajput S."/>
            <person name="Deng P."/>
            <person name="Jia W."/>
            <person name="Huang R."/>
            <person name="Zhang M."/>
            <person name="Sun Y."/>
            <person name="Hu J."/>
            <person name="Fu X."/>
            <person name="Schnable P.S."/>
            <person name="Li F."/>
            <person name="Zhang H."/>
            <person name="Feng B."/>
            <person name="Zhu X."/>
            <person name="Liu R."/>
            <person name="Schnable J.C."/>
            <person name="Zhu J.-K."/>
            <person name="Zhang H."/>
        </authorList>
    </citation>
    <scope>NUCLEOTIDE SEQUENCE [LARGE SCALE GENOMIC DNA]</scope>
</reference>
<keyword evidence="1" id="KW-0808">Transferase</keyword>
<dbReference type="FunFam" id="3.40.50.2000:FF:000169">
    <property type="entry name" value="UDP-Glycosyltransferase superfamily protein"/>
    <property type="match status" value="1"/>
</dbReference>